<dbReference type="PANTHER" id="PTHR43776">
    <property type="entry name" value="TRANSPORT ATP-BINDING PROTEIN"/>
    <property type="match status" value="1"/>
</dbReference>
<dbReference type="Proteomes" id="UP000297403">
    <property type="component" value="Unassembled WGS sequence"/>
</dbReference>
<feature type="domain" description="ABC transporter" evidence="5">
    <location>
        <begin position="21"/>
        <end position="272"/>
    </location>
</feature>
<dbReference type="GO" id="GO:0016887">
    <property type="term" value="F:ATP hydrolysis activity"/>
    <property type="evidence" value="ECO:0007669"/>
    <property type="project" value="InterPro"/>
</dbReference>
<evidence type="ECO:0000256" key="4">
    <source>
        <dbReference type="ARBA" id="ARBA00022840"/>
    </source>
</evidence>
<dbReference type="InterPro" id="IPR003439">
    <property type="entry name" value="ABC_transporter-like_ATP-bd"/>
</dbReference>
<keyword evidence="7" id="KW-1185">Reference proteome</keyword>
<dbReference type="NCBIfam" id="NF008453">
    <property type="entry name" value="PRK11308.1"/>
    <property type="match status" value="2"/>
</dbReference>
<comment type="similarity">
    <text evidence="1">Belongs to the ABC transporter superfamily.</text>
</comment>
<dbReference type="EMBL" id="SOFY01000014">
    <property type="protein sequence ID" value="TFC51235.1"/>
    <property type="molecule type" value="Genomic_DNA"/>
</dbReference>
<accession>A0AAQ2HGF8</accession>
<dbReference type="PROSITE" id="PS00211">
    <property type="entry name" value="ABC_TRANSPORTER_1"/>
    <property type="match status" value="2"/>
</dbReference>
<evidence type="ECO:0000256" key="2">
    <source>
        <dbReference type="ARBA" id="ARBA00022448"/>
    </source>
</evidence>
<dbReference type="NCBIfam" id="NF007739">
    <property type="entry name" value="PRK10419.1"/>
    <property type="match status" value="2"/>
</dbReference>
<organism evidence="6 7">
    <name type="scientific">Cryobacterium shii</name>
    <dbReference type="NCBI Taxonomy" id="1259235"/>
    <lineage>
        <taxon>Bacteria</taxon>
        <taxon>Bacillati</taxon>
        <taxon>Actinomycetota</taxon>
        <taxon>Actinomycetes</taxon>
        <taxon>Micrococcales</taxon>
        <taxon>Microbacteriaceae</taxon>
        <taxon>Cryobacterium</taxon>
    </lineage>
</organism>
<dbReference type="Pfam" id="PF08352">
    <property type="entry name" value="oligo_HPY"/>
    <property type="match status" value="2"/>
</dbReference>
<evidence type="ECO:0000256" key="1">
    <source>
        <dbReference type="ARBA" id="ARBA00005417"/>
    </source>
</evidence>
<dbReference type="RefSeq" id="WP_134451018.1">
    <property type="nucleotide sequence ID" value="NZ_SOFY01000014.1"/>
</dbReference>
<dbReference type="InterPro" id="IPR050319">
    <property type="entry name" value="ABC_transp_ATP-bind"/>
</dbReference>
<proteinExistence type="inferred from homology"/>
<name>A0AAQ2HGF8_9MICO</name>
<dbReference type="SMART" id="SM00382">
    <property type="entry name" value="AAA"/>
    <property type="match status" value="2"/>
</dbReference>
<gene>
    <name evidence="6" type="ORF">E3O49_03940</name>
</gene>
<protein>
    <submittedName>
        <fullName evidence="6">Dipeptide ABC transporter ATP-binding protein</fullName>
    </submittedName>
</protein>
<evidence type="ECO:0000313" key="6">
    <source>
        <dbReference type="EMBL" id="TFC51235.1"/>
    </source>
</evidence>
<reference evidence="6 7" key="1">
    <citation type="submission" date="2019-03" db="EMBL/GenBank/DDBJ databases">
        <title>Genomics of glacier-inhabiting Cryobacterium strains.</title>
        <authorList>
            <person name="Liu Q."/>
            <person name="Xin Y.-H."/>
        </authorList>
    </citation>
    <scope>NUCLEOTIDE SEQUENCE [LARGE SCALE GENOMIC DNA]</scope>
    <source>
        <strain evidence="7">TMT1-22</strain>
    </source>
</reference>
<feature type="domain" description="ABC transporter" evidence="5">
    <location>
        <begin position="402"/>
        <end position="646"/>
    </location>
</feature>
<dbReference type="GO" id="GO:0055085">
    <property type="term" value="P:transmembrane transport"/>
    <property type="evidence" value="ECO:0007669"/>
    <property type="project" value="UniProtKB-ARBA"/>
</dbReference>
<dbReference type="Gene3D" id="3.40.50.300">
    <property type="entry name" value="P-loop containing nucleotide triphosphate hydrolases"/>
    <property type="match status" value="2"/>
</dbReference>
<evidence type="ECO:0000313" key="7">
    <source>
        <dbReference type="Proteomes" id="UP000297403"/>
    </source>
</evidence>
<dbReference type="NCBIfam" id="TIGR01727">
    <property type="entry name" value="oligo_HPY"/>
    <property type="match status" value="2"/>
</dbReference>
<dbReference type="InterPro" id="IPR027417">
    <property type="entry name" value="P-loop_NTPase"/>
</dbReference>
<comment type="caution">
    <text evidence="6">The sequence shown here is derived from an EMBL/GenBank/DDBJ whole genome shotgun (WGS) entry which is preliminary data.</text>
</comment>
<dbReference type="InterPro" id="IPR013563">
    <property type="entry name" value="Oligopep_ABC_C"/>
</dbReference>
<dbReference type="GO" id="GO:0005524">
    <property type="term" value="F:ATP binding"/>
    <property type="evidence" value="ECO:0007669"/>
    <property type="project" value="UniProtKB-KW"/>
</dbReference>
<keyword evidence="4 6" id="KW-0067">ATP-binding</keyword>
<sequence length="739" mass="78727">MTNLLLNGSPARPGRGQTPLLEVTDLSVTFPQRGGPAVQAVRGISYQVHKGEFLGIVGESGSGKSVSSLALMGLLPSSAVVTGSIMFGGRSLLDLNDQQLSRIRGREISMIFQDPLSALTPVYTVGDQIAEALLLHDPALTKRAAQVRAVELLTVVGIPAPERRARAFPHEFSGGMRQRAMIAMSIANDPLLIIADEPTTALDVTIQAQILEVLETAKNLTGAAVVLITHDLGVVAGHADRIAVMYAGKLVENGTTQEVFAAPHMPYTIGLLRSVPNMQTAGTERLVPLEGRPPSLTALPRGCPFAARCPISLDACHETEPVLLVHGNAGPAGMTAPGTAAPGAPVAGLAEAAHVAACHRSDEIADGVLTRPDVFPRPAPLAVAHREKDQDAQPVLTVTGLVRHFPLTKGGVFSRQIGTVRAVDGVSFSILPGQTLGLVGESGCGKSTTILEILEMTKPQAGQILIDGRDVTGLGRAELLRLRKDVQIVFQDPMAALDPRLPIGDIIGEPLTVHGVKPAARRARVAELLDLVGLDPQMADRYPHEFSGGQRQRVGIARALATNPRLVVLDEPVSALDVSIQAGVINLLEDLKEQLNLSYLFVAHDLAIVRQIADTVAVMYLGRIVEYGPVAEVFARPRHPYTQALISAAPIPDPVIERRRKRVLLQGDLPSPTEQIDGCNFRSRCPLYALLAPQDRSLCESVDPVLELHATVQTACHHVEQNELAISASLAGREEDLVL</sequence>
<dbReference type="FunFam" id="3.40.50.300:FF:000016">
    <property type="entry name" value="Oligopeptide ABC transporter ATP-binding component"/>
    <property type="match status" value="2"/>
</dbReference>
<keyword evidence="3" id="KW-0547">Nucleotide-binding</keyword>
<keyword evidence="2" id="KW-0813">Transport</keyword>
<evidence type="ECO:0000259" key="5">
    <source>
        <dbReference type="PROSITE" id="PS50893"/>
    </source>
</evidence>
<dbReference type="SUPFAM" id="SSF52540">
    <property type="entry name" value="P-loop containing nucleoside triphosphate hydrolases"/>
    <property type="match status" value="2"/>
</dbReference>
<dbReference type="CDD" id="cd03257">
    <property type="entry name" value="ABC_NikE_OppD_transporters"/>
    <property type="match status" value="2"/>
</dbReference>
<dbReference type="InterPro" id="IPR017871">
    <property type="entry name" value="ABC_transporter-like_CS"/>
</dbReference>
<evidence type="ECO:0000256" key="3">
    <source>
        <dbReference type="ARBA" id="ARBA00022741"/>
    </source>
</evidence>
<dbReference type="Pfam" id="PF00005">
    <property type="entry name" value="ABC_tran"/>
    <property type="match status" value="2"/>
</dbReference>
<dbReference type="PROSITE" id="PS50893">
    <property type="entry name" value="ABC_TRANSPORTER_2"/>
    <property type="match status" value="2"/>
</dbReference>
<dbReference type="GO" id="GO:0015833">
    <property type="term" value="P:peptide transport"/>
    <property type="evidence" value="ECO:0007669"/>
    <property type="project" value="InterPro"/>
</dbReference>
<dbReference type="AlphaFoldDB" id="A0AAQ2HGF8"/>
<dbReference type="PANTHER" id="PTHR43776:SF7">
    <property type="entry name" value="D,D-DIPEPTIDE TRANSPORT ATP-BINDING PROTEIN DDPF-RELATED"/>
    <property type="match status" value="1"/>
</dbReference>
<dbReference type="InterPro" id="IPR003593">
    <property type="entry name" value="AAA+_ATPase"/>
</dbReference>